<dbReference type="Proteomes" id="UP001152888">
    <property type="component" value="Unassembled WGS sequence"/>
</dbReference>
<organism evidence="1 2">
    <name type="scientific">Acanthoscelides obtectus</name>
    <name type="common">Bean weevil</name>
    <name type="synonym">Bruchus obtectus</name>
    <dbReference type="NCBI Taxonomy" id="200917"/>
    <lineage>
        <taxon>Eukaryota</taxon>
        <taxon>Metazoa</taxon>
        <taxon>Ecdysozoa</taxon>
        <taxon>Arthropoda</taxon>
        <taxon>Hexapoda</taxon>
        <taxon>Insecta</taxon>
        <taxon>Pterygota</taxon>
        <taxon>Neoptera</taxon>
        <taxon>Endopterygota</taxon>
        <taxon>Coleoptera</taxon>
        <taxon>Polyphaga</taxon>
        <taxon>Cucujiformia</taxon>
        <taxon>Chrysomeloidea</taxon>
        <taxon>Chrysomelidae</taxon>
        <taxon>Bruchinae</taxon>
        <taxon>Bruchini</taxon>
        <taxon>Acanthoscelides</taxon>
    </lineage>
</organism>
<comment type="caution">
    <text evidence="1">The sequence shown here is derived from an EMBL/GenBank/DDBJ whole genome shotgun (WGS) entry which is preliminary data.</text>
</comment>
<sequence length="179" mass="21321">MLKKRLTKTTENRNMKKSTNKLTAQDKKLLWIMFFKKYMHLSKKKSPACPIMNVSLREFESSVVAEGGSNWERLDNVERVYGNQLRFSLLKREYFKLRGNILKYDYWHKKGKRELKKIRKHITKKELGVYIETCHSINQMFLNDKSIFKFMLKMERIPENSHARESSSVADGRHGEKSN</sequence>
<keyword evidence="2" id="KW-1185">Reference proteome</keyword>
<dbReference type="EMBL" id="CAKOFQ010006686">
    <property type="protein sequence ID" value="CAH1960055.1"/>
    <property type="molecule type" value="Genomic_DNA"/>
</dbReference>
<reference evidence="1" key="1">
    <citation type="submission" date="2022-03" db="EMBL/GenBank/DDBJ databases">
        <authorList>
            <person name="Sayadi A."/>
        </authorList>
    </citation>
    <scope>NUCLEOTIDE SEQUENCE</scope>
</reference>
<gene>
    <name evidence="1" type="ORF">ACAOBT_LOCUS3518</name>
</gene>
<evidence type="ECO:0000313" key="1">
    <source>
        <dbReference type="EMBL" id="CAH1960055.1"/>
    </source>
</evidence>
<proteinExistence type="predicted"/>
<accession>A0A9P0JTN6</accession>
<dbReference type="AlphaFoldDB" id="A0A9P0JTN6"/>
<evidence type="ECO:0000313" key="2">
    <source>
        <dbReference type="Proteomes" id="UP001152888"/>
    </source>
</evidence>
<name>A0A9P0JTN6_ACAOB</name>
<protein>
    <submittedName>
        <fullName evidence="1">Uncharacterized protein</fullName>
    </submittedName>
</protein>